<dbReference type="RefSeq" id="WP_346025918.1">
    <property type="nucleotide sequence ID" value="NZ_BAAACO010000001.1"/>
</dbReference>
<dbReference type="SUPFAM" id="SSF54171">
    <property type="entry name" value="DNA-binding domain"/>
    <property type="match status" value="1"/>
</dbReference>
<dbReference type="EMBL" id="BAAACO010000001">
    <property type="protein sequence ID" value="GAA0857706.1"/>
    <property type="molecule type" value="Genomic_DNA"/>
</dbReference>
<dbReference type="Gene3D" id="3.90.75.20">
    <property type="match status" value="1"/>
</dbReference>
<dbReference type="InterPro" id="IPR003615">
    <property type="entry name" value="HNH_nuc"/>
</dbReference>
<keyword evidence="3" id="KW-1185">Reference proteome</keyword>
<gene>
    <name evidence="2" type="ORF">GCM10008916_12500</name>
</gene>
<dbReference type="InterPro" id="IPR044925">
    <property type="entry name" value="His-Me_finger_sf"/>
</dbReference>
<comment type="caution">
    <text evidence="2">The sequence shown here is derived from an EMBL/GenBank/DDBJ whole genome shotgun (WGS) entry which is preliminary data.</text>
</comment>
<evidence type="ECO:0000313" key="2">
    <source>
        <dbReference type="EMBL" id="GAA0857706.1"/>
    </source>
</evidence>
<accession>A0ABP3WWG3</accession>
<protein>
    <recommendedName>
        <fullName evidence="1">HNH nuclease domain-containing protein</fullName>
    </recommendedName>
</protein>
<sequence length="191" mass="22624">MKNLYKINKYYAEIIIDSKKYGIIKAKIDNQDIERCKEIKWYYAKNKDSEYIEGTYKGKKVKLHRYILNAKEKQILIDHINRNTLDNRKSNLRLATNKENSFNKSIRSDNKSGYSGVDLRNNKWRAKIKYNGITIHLGYFIDKDEAILNRQLAEQYLFKEFSPSTELISYDTQLINKAKVNVMKRINLKVA</sequence>
<dbReference type="Pfam" id="PF13392">
    <property type="entry name" value="HNH_3"/>
    <property type="match status" value="1"/>
</dbReference>
<feature type="domain" description="HNH nuclease" evidence="1">
    <location>
        <begin position="73"/>
        <end position="101"/>
    </location>
</feature>
<dbReference type="Proteomes" id="UP001501764">
    <property type="component" value="Unassembled WGS sequence"/>
</dbReference>
<proteinExistence type="predicted"/>
<organism evidence="2 3">
    <name type="scientific">Clostridium nitritogenes</name>
    <dbReference type="NCBI Taxonomy" id="83340"/>
    <lineage>
        <taxon>Bacteria</taxon>
        <taxon>Bacillati</taxon>
        <taxon>Bacillota</taxon>
        <taxon>Clostridia</taxon>
        <taxon>Eubacteriales</taxon>
        <taxon>Clostridiaceae</taxon>
        <taxon>Clostridium</taxon>
    </lineage>
</organism>
<evidence type="ECO:0000313" key="3">
    <source>
        <dbReference type="Proteomes" id="UP001501764"/>
    </source>
</evidence>
<reference evidence="3" key="1">
    <citation type="journal article" date="2019" name="Int. J. Syst. Evol. Microbiol.">
        <title>The Global Catalogue of Microorganisms (GCM) 10K type strain sequencing project: providing services to taxonomists for standard genome sequencing and annotation.</title>
        <authorList>
            <consortium name="The Broad Institute Genomics Platform"/>
            <consortium name="The Broad Institute Genome Sequencing Center for Infectious Disease"/>
            <person name="Wu L."/>
            <person name="Ma J."/>
        </authorList>
    </citation>
    <scope>NUCLEOTIDE SEQUENCE [LARGE SCALE GENOMIC DNA]</scope>
    <source>
        <strain evidence="3">JCM 6485</strain>
    </source>
</reference>
<name>A0ABP3WWG3_9CLOT</name>
<dbReference type="SUPFAM" id="SSF54060">
    <property type="entry name" value="His-Me finger endonucleases"/>
    <property type="match status" value="1"/>
</dbReference>
<evidence type="ECO:0000259" key="1">
    <source>
        <dbReference type="Pfam" id="PF13392"/>
    </source>
</evidence>
<dbReference type="InterPro" id="IPR016177">
    <property type="entry name" value="DNA-bd_dom_sf"/>
</dbReference>